<dbReference type="Pfam" id="PF01425">
    <property type="entry name" value="Amidase"/>
    <property type="match status" value="1"/>
</dbReference>
<dbReference type="Proteomes" id="UP000320717">
    <property type="component" value="Chromosome"/>
</dbReference>
<dbReference type="RefSeq" id="WP_146276163.1">
    <property type="nucleotide sequence ID" value="NZ_CP042260.1"/>
</dbReference>
<dbReference type="Gene3D" id="3.90.1300.10">
    <property type="entry name" value="Amidase signature (AS) domain"/>
    <property type="match status" value="1"/>
</dbReference>
<reference evidence="2 4" key="1">
    <citation type="submission" date="2019-07" db="EMBL/GenBank/DDBJ databases">
        <title>Complete Genome Sequence of drought tolerant Plant Growth-Promoting Rhizobacterium Glutamicibacter halophytocola DR408.</title>
        <authorList>
            <person name="Nishu S.D."/>
            <person name="Lee T.K."/>
        </authorList>
    </citation>
    <scope>NUCLEOTIDE SEQUENCE [LARGE SCALE GENOMIC DNA]</scope>
    <source>
        <strain evidence="2 4">DR408</strain>
    </source>
</reference>
<name>A0A5B8IJ05_9MICC</name>
<protein>
    <submittedName>
        <fullName evidence="2 3">Amidase</fullName>
    </submittedName>
</protein>
<dbReference type="InterPro" id="IPR000120">
    <property type="entry name" value="Amidase"/>
</dbReference>
<dbReference type="PROSITE" id="PS00571">
    <property type="entry name" value="AMIDASES"/>
    <property type="match status" value="1"/>
</dbReference>
<evidence type="ECO:0000259" key="1">
    <source>
        <dbReference type="Pfam" id="PF01425"/>
    </source>
</evidence>
<dbReference type="OrthoDB" id="182039at2"/>
<keyword evidence="4" id="KW-1185">Reference proteome</keyword>
<dbReference type="PANTHER" id="PTHR11895">
    <property type="entry name" value="TRANSAMIDASE"/>
    <property type="match status" value="1"/>
</dbReference>
<dbReference type="PANTHER" id="PTHR11895:SF76">
    <property type="entry name" value="INDOLEACETAMIDE HYDROLASE"/>
    <property type="match status" value="1"/>
</dbReference>
<dbReference type="EMBL" id="CP042260">
    <property type="protein sequence ID" value="QDY66222.1"/>
    <property type="molecule type" value="Genomic_DNA"/>
</dbReference>
<reference evidence="3" key="2">
    <citation type="journal article" date="2022" name="Pest Manag. Sci.">
        <title>Glutamicibacter halophytocola-mediated host fitness of potato tuber moth on Solanaceae crops.</title>
        <authorList>
            <person name="Wang W."/>
            <person name="Xiao G."/>
            <person name="Du G."/>
            <person name="Chang L."/>
            <person name="Yang Y."/>
            <person name="Ye J."/>
            <person name="Chen B."/>
        </authorList>
    </citation>
    <scope>NUCLEOTIDE SEQUENCE</scope>
    <source>
        <strain evidence="3">S2</strain>
    </source>
</reference>
<evidence type="ECO:0000313" key="5">
    <source>
        <dbReference type="Proteomes" id="UP001060018"/>
    </source>
</evidence>
<accession>A0A5B8IJ05</accession>
<sequence>MNEIQHLSATELTGKIRSRELSAREALESHIQAIGEVNAQINAVVITDFDRARTLAAAADEATARNEPTGVLHGLPMTHKDTFNTAGLLSTQGSLALKDNVPEHDDLQIARLAAAGAIRTGKSNVPEFGAGSHTFNEVYGTTTNPYAVDRSAGGSSGGVAAAVAARIQPLGDGSDMGGSLRIPASFCNVIGFRPSYGVIPLEAPSNAYSWLARSGPIARTVEDIALFMRASTGDHAIATPNNLTPGDFKTPIPDLRGVRIGYSFDFGIGVPVEREVIEVLQRQLSLFELAGAIVEEACMDFSDADEVFGNVRAFDFATNLGGLVRSHESLIKPEVLWNVKKGLELDAAAMISTMAARTRLEHAVQNYFSRYDLFLSPAAQVLPFDATQRWPERIAGTPAETYLDWMRSACLLSATGLPVISMPGGFTESGIPVGWQMAANHYHDVQLLDWAAGYEEQTRFADQLPRLVADPASVAASEIKTATL</sequence>
<dbReference type="GO" id="GO:0003824">
    <property type="term" value="F:catalytic activity"/>
    <property type="evidence" value="ECO:0007669"/>
    <property type="project" value="InterPro"/>
</dbReference>
<evidence type="ECO:0000313" key="2">
    <source>
        <dbReference type="EMBL" id="QDY66222.1"/>
    </source>
</evidence>
<gene>
    <name evidence="2" type="ORF">FQA45_07790</name>
    <name evidence="3" type="ORF">NUH22_13605</name>
</gene>
<evidence type="ECO:0000313" key="4">
    <source>
        <dbReference type="Proteomes" id="UP000320717"/>
    </source>
</evidence>
<proteinExistence type="predicted"/>
<evidence type="ECO:0000313" key="3">
    <source>
        <dbReference type="EMBL" id="UUX58325.1"/>
    </source>
</evidence>
<dbReference type="EMBL" id="CP102487">
    <property type="protein sequence ID" value="UUX58325.1"/>
    <property type="molecule type" value="Genomic_DNA"/>
</dbReference>
<dbReference type="Proteomes" id="UP001060018">
    <property type="component" value="Chromosome"/>
</dbReference>
<dbReference type="AlphaFoldDB" id="A0A5B8IJ05"/>
<dbReference type="SUPFAM" id="SSF75304">
    <property type="entry name" value="Amidase signature (AS) enzymes"/>
    <property type="match status" value="1"/>
</dbReference>
<dbReference type="InterPro" id="IPR023631">
    <property type="entry name" value="Amidase_dom"/>
</dbReference>
<feature type="domain" description="Amidase" evidence="1">
    <location>
        <begin position="25"/>
        <end position="448"/>
    </location>
</feature>
<dbReference type="InterPro" id="IPR036928">
    <property type="entry name" value="AS_sf"/>
</dbReference>
<dbReference type="InterPro" id="IPR020556">
    <property type="entry name" value="Amidase_CS"/>
</dbReference>
<organism evidence="3 5">
    <name type="scientific">Glutamicibacter halophytocola</name>
    <dbReference type="NCBI Taxonomy" id="1933880"/>
    <lineage>
        <taxon>Bacteria</taxon>
        <taxon>Bacillati</taxon>
        <taxon>Actinomycetota</taxon>
        <taxon>Actinomycetes</taxon>
        <taxon>Micrococcales</taxon>
        <taxon>Micrococcaceae</taxon>
        <taxon>Glutamicibacter</taxon>
    </lineage>
</organism>